<evidence type="ECO:0000313" key="2">
    <source>
        <dbReference type="Proteomes" id="UP000461162"/>
    </source>
</evidence>
<dbReference type="EMBL" id="WODC01000001">
    <property type="protein sequence ID" value="MUM76367.1"/>
    <property type="molecule type" value="Genomic_DNA"/>
</dbReference>
<dbReference type="Proteomes" id="UP000461162">
    <property type="component" value="Unassembled WGS sequence"/>
</dbReference>
<protein>
    <submittedName>
        <fullName evidence="1">Uncharacterized protein</fullName>
    </submittedName>
</protein>
<comment type="caution">
    <text evidence="1">The sequence shown here is derived from an EMBL/GenBank/DDBJ whole genome shotgun (WGS) entry which is preliminary data.</text>
</comment>
<reference evidence="1 2" key="1">
    <citation type="submission" date="2019-11" db="EMBL/GenBank/DDBJ databases">
        <title>Pseudodesulfovibrio alkaliphilus, sp. nov., an alkaliphilic sulfate-reducing bacteria from mud volcano of Taman peninsula, Russia.</title>
        <authorList>
            <person name="Frolova A."/>
            <person name="Merkel A.Y."/>
            <person name="Slobodkin A.I."/>
        </authorList>
    </citation>
    <scope>NUCLEOTIDE SEQUENCE [LARGE SCALE GENOMIC DNA]</scope>
    <source>
        <strain evidence="1 2">F-1</strain>
    </source>
</reference>
<sequence>MAMTESKQSSERPESIDVAHVTCGLVPLMQTHLGGTPPEVESVEFRVRQGIEVELWNAFGTGRQWRLVEIRNDLFTDVARFVRVEQDDLDPLGLLEF</sequence>
<name>A0A7K1KJW1_9BACT</name>
<dbReference type="AlphaFoldDB" id="A0A7K1KJW1"/>
<keyword evidence="2" id="KW-1185">Reference proteome</keyword>
<proteinExistence type="predicted"/>
<organism evidence="1 2">
    <name type="scientific">Pseudodesulfovibrio alkaliphilus</name>
    <dbReference type="NCBI Taxonomy" id="2661613"/>
    <lineage>
        <taxon>Bacteria</taxon>
        <taxon>Pseudomonadati</taxon>
        <taxon>Thermodesulfobacteriota</taxon>
        <taxon>Desulfovibrionia</taxon>
        <taxon>Desulfovibrionales</taxon>
        <taxon>Desulfovibrionaceae</taxon>
    </lineage>
</organism>
<accession>A0A7K1KJW1</accession>
<evidence type="ECO:0000313" key="1">
    <source>
        <dbReference type="EMBL" id="MUM76367.1"/>
    </source>
</evidence>
<gene>
    <name evidence="1" type="ORF">GKC30_01820</name>
</gene>